<dbReference type="InterPro" id="IPR013783">
    <property type="entry name" value="Ig-like_fold"/>
</dbReference>
<dbReference type="SUPFAM" id="SSF48726">
    <property type="entry name" value="Immunoglobulin"/>
    <property type="match status" value="3"/>
</dbReference>
<feature type="domain" description="Ig-like" evidence="2">
    <location>
        <begin position="11"/>
        <end position="100"/>
    </location>
</feature>
<dbReference type="InterPro" id="IPR013098">
    <property type="entry name" value="Ig_I-set"/>
</dbReference>
<dbReference type="InterPro" id="IPR007110">
    <property type="entry name" value="Ig-like_dom"/>
</dbReference>
<accession>A0A8C1S549</accession>
<feature type="transmembrane region" description="Helical" evidence="1">
    <location>
        <begin position="340"/>
        <end position="361"/>
    </location>
</feature>
<organism evidence="3 4">
    <name type="scientific">Cyprinus carpio</name>
    <name type="common">Common carp</name>
    <dbReference type="NCBI Taxonomy" id="7962"/>
    <lineage>
        <taxon>Eukaryota</taxon>
        <taxon>Metazoa</taxon>
        <taxon>Chordata</taxon>
        <taxon>Craniata</taxon>
        <taxon>Vertebrata</taxon>
        <taxon>Euteleostomi</taxon>
        <taxon>Actinopterygii</taxon>
        <taxon>Neopterygii</taxon>
        <taxon>Teleostei</taxon>
        <taxon>Ostariophysi</taxon>
        <taxon>Cypriniformes</taxon>
        <taxon>Cyprinidae</taxon>
        <taxon>Cyprininae</taxon>
        <taxon>Cyprinus</taxon>
    </lineage>
</organism>
<feature type="transmembrane region" description="Helical" evidence="1">
    <location>
        <begin position="219"/>
        <end position="239"/>
    </location>
</feature>
<feature type="domain" description="Ig-like" evidence="2">
    <location>
        <begin position="246"/>
        <end position="320"/>
    </location>
</feature>
<dbReference type="AlphaFoldDB" id="A0A8C1S549"/>
<keyword evidence="1" id="KW-0472">Membrane</keyword>
<dbReference type="PANTHER" id="PTHR47633:SF4">
    <property type="entry name" value="MYOPALLADIN ISOFORM X1"/>
    <property type="match status" value="1"/>
</dbReference>
<dbReference type="Pfam" id="PF07679">
    <property type="entry name" value="I-set"/>
    <property type="match status" value="3"/>
</dbReference>
<evidence type="ECO:0000259" key="2">
    <source>
        <dbReference type="PROSITE" id="PS50835"/>
    </source>
</evidence>
<dbReference type="SMART" id="SM00408">
    <property type="entry name" value="IGc2"/>
    <property type="match status" value="3"/>
</dbReference>
<feature type="transmembrane region" description="Helical" evidence="1">
    <location>
        <begin position="195"/>
        <end position="214"/>
    </location>
</feature>
<evidence type="ECO:0000313" key="4">
    <source>
        <dbReference type="Proteomes" id="UP000694700"/>
    </source>
</evidence>
<dbReference type="Gene3D" id="2.60.40.10">
    <property type="entry name" value="Immunoglobulins"/>
    <property type="match status" value="3"/>
</dbReference>
<keyword evidence="1" id="KW-1133">Transmembrane helix</keyword>
<reference evidence="3" key="1">
    <citation type="submission" date="2025-08" db="UniProtKB">
        <authorList>
            <consortium name="Ensembl"/>
        </authorList>
    </citation>
    <scope>IDENTIFICATION</scope>
</reference>
<dbReference type="SMART" id="SM00409">
    <property type="entry name" value="IG"/>
    <property type="match status" value="3"/>
</dbReference>
<dbReference type="Ensembl" id="ENSCCRT00015002762.1">
    <property type="protein sequence ID" value="ENSCCRP00015002623.1"/>
    <property type="gene ID" value="ENSCCRG00015001640.1"/>
</dbReference>
<feature type="domain" description="Ig-like" evidence="2">
    <location>
        <begin position="108"/>
        <end position="196"/>
    </location>
</feature>
<name>A0A8C1S549_CYPCA</name>
<proteinExistence type="predicted"/>
<dbReference type="PROSITE" id="PS50835">
    <property type="entry name" value="IG_LIKE"/>
    <property type="match status" value="3"/>
</dbReference>
<dbReference type="InterPro" id="IPR003599">
    <property type="entry name" value="Ig_sub"/>
</dbReference>
<sequence length="378" mass="41496">MYIYILSLLEPPIFIESLEPMEVTAGDAVCLKCQIGGTPEIKVSWFKADGKVRSSPTCKMEFFKGTACLKLAKVAKSDIGEYTCKAENSIGSASSRCLLTVQDVKTPPSFPKKITSITQIEGQPVQFECRVAGSSPMEVSWLKDGEALRSDSEYTMSFDDNSAVLNIVKGEMRHSGEYTCIATNSVGTASCRAKLTLQGLFISISLITFLSCVVKHTELIVLSCLYNCAVISIQLYRLIPVDVTVGDTVELECHMTGSLPIKVTWSKDHKDIRTGGNYKISCVDNTPHLTILKADKADSGRYSCHASNDIGKDSCSTEVSVKGIWSPTVPSLSWTDLWCFISFMFLSSILHAFAFMFFFACSRSTGCTVEHMSLFFCS</sequence>
<dbReference type="FunFam" id="2.60.40.10:FF:000022">
    <property type="entry name" value="Cardiac titin"/>
    <property type="match status" value="3"/>
</dbReference>
<dbReference type="Proteomes" id="UP000694700">
    <property type="component" value="Unplaced"/>
</dbReference>
<keyword evidence="1" id="KW-0812">Transmembrane</keyword>
<dbReference type="PANTHER" id="PTHR47633">
    <property type="entry name" value="IMMUNOGLOBULIN"/>
    <property type="match status" value="1"/>
</dbReference>
<evidence type="ECO:0000256" key="1">
    <source>
        <dbReference type="SAM" id="Phobius"/>
    </source>
</evidence>
<protein>
    <recommendedName>
        <fullName evidence="2">Ig-like domain-containing protein</fullName>
    </recommendedName>
</protein>
<evidence type="ECO:0000313" key="3">
    <source>
        <dbReference type="Ensembl" id="ENSCCRP00015002623.1"/>
    </source>
</evidence>
<dbReference type="InterPro" id="IPR036179">
    <property type="entry name" value="Ig-like_dom_sf"/>
</dbReference>
<dbReference type="InterPro" id="IPR003598">
    <property type="entry name" value="Ig_sub2"/>
</dbReference>